<evidence type="ECO:0000313" key="4">
    <source>
        <dbReference type="Proteomes" id="UP000230852"/>
    </source>
</evidence>
<proteinExistence type="predicted"/>
<dbReference type="Pfam" id="PF18895">
    <property type="entry name" value="T4SS_pilin"/>
    <property type="match status" value="1"/>
</dbReference>
<feature type="transmembrane region" description="Helical" evidence="1">
    <location>
        <begin position="72"/>
        <end position="93"/>
    </location>
</feature>
<dbReference type="AlphaFoldDB" id="A0A2H0TY05"/>
<feature type="signal peptide" evidence="2">
    <location>
        <begin position="1"/>
        <end position="33"/>
    </location>
</feature>
<keyword evidence="1" id="KW-0812">Transmembrane</keyword>
<comment type="caution">
    <text evidence="3">The sequence shown here is derived from an EMBL/GenBank/DDBJ whole genome shotgun (WGS) entry which is preliminary data.</text>
</comment>
<dbReference type="Proteomes" id="UP000230852">
    <property type="component" value="Unassembled WGS sequence"/>
</dbReference>
<dbReference type="EMBL" id="PFBU01000065">
    <property type="protein sequence ID" value="PIR78091.1"/>
    <property type="molecule type" value="Genomic_DNA"/>
</dbReference>
<keyword evidence="1" id="KW-1133">Transmembrane helix</keyword>
<evidence type="ECO:0000256" key="1">
    <source>
        <dbReference type="SAM" id="Phobius"/>
    </source>
</evidence>
<name>A0A2H0TY05_9BACT</name>
<organism evidence="3 4">
    <name type="scientific">Candidatus Magasanikbacteria bacterium CG10_big_fil_rev_8_21_14_0_10_36_16</name>
    <dbReference type="NCBI Taxonomy" id="1974645"/>
    <lineage>
        <taxon>Bacteria</taxon>
        <taxon>Candidatus Magasanikiibacteriota</taxon>
    </lineage>
</organism>
<reference evidence="4" key="1">
    <citation type="submission" date="2017-09" db="EMBL/GenBank/DDBJ databases">
        <title>Depth-based differentiation of microbial function through sediment-hosted aquifers and enrichment of novel symbionts in the deep terrestrial subsurface.</title>
        <authorList>
            <person name="Probst A.J."/>
            <person name="Ladd B."/>
            <person name="Jarett J.K."/>
            <person name="Geller-Mcgrath D.E."/>
            <person name="Sieber C.M.K."/>
            <person name="Emerson J.B."/>
            <person name="Anantharaman K."/>
            <person name="Thomas B.C."/>
            <person name="Malmstrom R."/>
            <person name="Stieglmeier M."/>
            <person name="Klingl A."/>
            <person name="Woyke T."/>
            <person name="Ryan C.M."/>
            <person name="Banfield J.F."/>
        </authorList>
    </citation>
    <scope>NUCLEOTIDE SEQUENCE [LARGE SCALE GENOMIC DNA]</scope>
</reference>
<sequence length="150" mass="15681">MNLLYKLAKYKAVISIVFVLALGLVLSPSFAKAGDSNPAFEKVVGIDAIEGTDGGTDAQAIALGTSDLRTTAVRIINIALSLLGIIAVVVILIGGFQWMTAGGDDGKVETARKWIFSGIIGLAIILSAWAIARFVLKNLSEATNVTGAKY</sequence>
<feature type="chain" id="PRO_5013581002" evidence="2">
    <location>
        <begin position="34"/>
        <end position="150"/>
    </location>
</feature>
<keyword evidence="1" id="KW-0472">Membrane</keyword>
<evidence type="ECO:0000313" key="3">
    <source>
        <dbReference type="EMBL" id="PIR78091.1"/>
    </source>
</evidence>
<gene>
    <name evidence="3" type="ORF">COU28_03605</name>
</gene>
<protein>
    <submittedName>
        <fullName evidence="3">Uncharacterized protein</fullName>
    </submittedName>
</protein>
<accession>A0A2H0TY05</accession>
<keyword evidence="2" id="KW-0732">Signal</keyword>
<feature type="transmembrane region" description="Helical" evidence="1">
    <location>
        <begin position="114"/>
        <end position="136"/>
    </location>
</feature>
<evidence type="ECO:0000256" key="2">
    <source>
        <dbReference type="SAM" id="SignalP"/>
    </source>
</evidence>
<dbReference type="InterPro" id="IPR043993">
    <property type="entry name" value="T4SS_pilin"/>
</dbReference>